<reference evidence="2 3" key="1">
    <citation type="journal article" date="2024" name="BMC Genomics">
        <title>De novo assembly and annotation of Popillia japonica's genome with initial clues to its potential as an invasive pest.</title>
        <authorList>
            <person name="Cucini C."/>
            <person name="Boschi S."/>
            <person name="Funari R."/>
            <person name="Cardaioli E."/>
            <person name="Iannotti N."/>
            <person name="Marturano G."/>
            <person name="Paoli F."/>
            <person name="Bruttini M."/>
            <person name="Carapelli A."/>
            <person name="Frati F."/>
            <person name="Nardi F."/>
        </authorList>
    </citation>
    <scope>NUCLEOTIDE SEQUENCE [LARGE SCALE GENOMIC DNA]</scope>
    <source>
        <strain evidence="2">DMR45628</strain>
    </source>
</reference>
<sequence length="231" mass="26428">MGNVISLKAYHRHKISKTLTRLPSWIFGTTPRISINRNILEWKSNFEIYGSEADVEESWDSALDLSCDTESTASDQTYSPKLVRQRRLSRCCKRSVGKDELAALQEEIKVLRTQVAELLSLKESTQERPIPNPPPLPLILEDESSNVIYCSTPKSDRKEMLRDITNVKLKPIDKRETAKLPKPADIRYDLHEILKRRYAAMHSPCHKLSYSNVSEDENRIACQNDSSILAC</sequence>
<dbReference type="Proteomes" id="UP001458880">
    <property type="component" value="Unassembled WGS sequence"/>
</dbReference>
<comment type="caution">
    <text evidence="2">The sequence shown here is derived from an EMBL/GenBank/DDBJ whole genome shotgun (WGS) entry which is preliminary data.</text>
</comment>
<evidence type="ECO:0000313" key="3">
    <source>
        <dbReference type="Proteomes" id="UP001458880"/>
    </source>
</evidence>
<accession>A0AAW1L459</accession>
<organism evidence="2 3">
    <name type="scientific">Popillia japonica</name>
    <name type="common">Japanese beetle</name>
    <dbReference type="NCBI Taxonomy" id="7064"/>
    <lineage>
        <taxon>Eukaryota</taxon>
        <taxon>Metazoa</taxon>
        <taxon>Ecdysozoa</taxon>
        <taxon>Arthropoda</taxon>
        <taxon>Hexapoda</taxon>
        <taxon>Insecta</taxon>
        <taxon>Pterygota</taxon>
        <taxon>Neoptera</taxon>
        <taxon>Endopterygota</taxon>
        <taxon>Coleoptera</taxon>
        <taxon>Polyphaga</taxon>
        <taxon>Scarabaeiformia</taxon>
        <taxon>Scarabaeidae</taxon>
        <taxon>Rutelinae</taxon>
        <taxon>Popillia</taxon>
    </lineage>
</organism>
<protein>
    <recommendedName>
        <fullName evidence="4">Mitochondrial fission regulator 1</fullName>
    </recommendedName>
</protein>
<evidence type="ECO:0000256" key="1">
    <source>
        <dbReference type="SAM" id="Coils"/>
    </source>
</evidence>
<keyword evidence="1" id="KW-0175">Coiled coil</keyword>
<feature type="coiled-coil region" evidence="1">
    <location>
        <begin position="94"/>
        <end position="128"/>
    </location>
</feature>
<dbReference type="EMBL" id="JASPKY010000162">
    <property type="protein sequence ID" value="KAK9729264.1"/>
    <property type="molecule type" value="Genomic_DNA"/>
</dbReference>
<proteinExistence type="predicted"/>
<name>A0AAW1L459_POPJA</name>
<keyword evidence="3" id="KW-1185">Reference proteome</keyword>
<dbReference type="AlphaFoldDB" id="A0AAW1L459"/>
<evidence type="ECO:0000313" key="2">
    <source>
        <dbReference type="EMBL" id="KAK9729264.1"/>
    </source>
</evidence>
<gene>
    <name evidence="2" type="ORF">QE152_g16002</name>
</gene>
<evidence type="ECO:0008006" key="4">
    <source>
        <dbReference type="Google" id="ProtNLM"/>
    </source>
</evidence>